<gene>
    <name evidence="1" type="ORF">SCABRO_03135</name>
</gene>
<name>A0A0B0EJ57_9BACT</name>
<protein>
    <submittedName>
        <fullName evidence="1">Uncharacterized protein</fullName>
    </submittedName>
</protein>
<dbReference type="Gene3D" id="2.60.40.10">
    <property type="entry name" value="Immunoglobulins"/>
    <property type="match status" value="1"/>
</dbReference>
<accession>A0A0B0EJ57</accession>
<reference evidence="1 2" key="1">
    <citation type="submission" date="2014-10" db="EMBL/GenBank/DDBJ databases">
        <title>Draft genome of anammox bacterium scalindua brodae, obtained using differential coverage binning of sequence data from two enrichment reactors.</title>
        <authorList>
            <person name="Speth D.R."/>
            <person name="Russ L."/>
            <person name="Kartal B."/>
            <person name="Op den Camp H.J."/>
            <person name="Dutilh B.E."/>
            <person name="Jetten M.S."/>
        </authorList>
    </citation>
    <scope>NUCLEOTIDE SEQUENCE [LARGE SCALE GENOMIC DNA]</scope>
    <source>
        <strain evidence="1">RU1</strain>
    </source>
</reference>
<evidence type="ECO:0000313" key="1">
    <source>
        <dbReference type="EMBL" id="KHE91148.1"/>
    </source>
</evidence>
<sequence>MKMVQRLFILVFVLCIYFIYEANAQECITDLSVRAKSGKVQLTWTHVEGTDKYIIMRRSDPASPFESLGNMKLGSEICGQT</sequence>
<organism evidence="1 2">
    <name type="scientific">Candidatus Scalindua brodae</name>
    <dbReference type="NCBI Taxonomy" id="237368"/>
    <lineage>
        <taxon>Bacteria</taxon>
        <taxon>Pseudomonadati</taxon>
        <taxon>Planctomycetota</taxon>
        <taxon>Candidatus Brocadiia</taxon>
        <taxon>Candidatus Brocadiales</taxon>
        <taxon>Candidatus Scalinduaceae</taxon>
        <taxon>Candidatus Scalindua</taxon>
    </lineage>
</organism>
<evidence type="ECO:0000313" key="2">
    <source>
        <dbReference type="Proteomes" id="UP000030652"/>
    </source>
</evidence>
<dbReference type="InterPro" id="IPR013783">
    <property type="entry name" value="Ig-like_fold"/>
</dbReference>
<proteinExistence type="predicted"/>
<dbReference type="AlphaFoldDB" id="A0A0B0EJ57"/>
<dbReference type="EMBL" id="JRYO01000215">
    <property type="protein sequence ID" value="KHE91148.1"/>
    <property type="molecule type" value="Genomic_DNA"/>
</dbReference>
<comment type="caution">
    <text evidence="1">The sequence shown here is derived from an EMBL/GenBank/DDBJ whole genome shotgun (WGS) entry which is preliminary data.</text>
</comment>
<dbReference type="Proteomes" id="UP000030652">
    <property type="component" value="Unassembled WGS sequence"/>
</dbReference>